<dbReference type="PRINTS" id="PR01233">
    <property type="entry name" value="JOSEPHIN"/>
</dbReference>
<evidence type="ECO:0000256" key="3">
    <source>
        <dbReference type="ARBA" id="ARBA00012759"/>
    </source>
</evidence>
<evidence type="ECO:0000256" key="6">
    <source>
        <dbReference type="ARBA" id="ARBA00022801"/>
    </source>
</evidence>
<feature type="active site" description="Proton acceptor" evidence="11">
    <location>
        <position position="122"/>
    </location>
</feature>
<evidence type="ECO:0000256" key="12">
    <source>
        <dbReference type="PROSITE-ProRule" id="PRU00331"/>
    </source>
</evidence>
<evidence type="ECO:0000259" key="14">
    <source>
        <dbReference type="PROSITE" id="PS50957"/>
    </source>
</evidence>
<dbReference type="STRING" id="77020.A0A0M8MTM6"/>
<dbReference type="EMBL" id="LGAV01000001">
    <property type="protein sequence ID" value="KOS16517.1"/>
    <property type="molecule type" value="Genomic_DNA"/>
</dbReference>
<dbReference type="OrthoDB" id="10063692at2759"/>
<dbReference type="InterPro" id="IPR003903">
    <property type="entry name" value="UIM_dom"/>
</dbReference>
<dbReference type="InterPro" id="IPR006155">
    <property type="entry name" value="Josephin"/>
</dbReference>
<evidence type="ECO:0000256" key="9">
    <source>
        <dbReference type="ARBA" id="ARBA00023163"/>
    </source>
</evidence>
<comment type="subcellular location">
    <subcellularLocation>
        <location evidence="2">Nucleus</location>
    </subcellularLocation>
</comment>
<keyword evidence="7" id="KW-0788">Thiol protease</keyword>
<evidence type="ECO:0000256" key="1">
    <source>
        <dbReference type="ARBA" id="ARBA00000707"/>
    </source>
</evidence>
<dbReference type="InterPro" id="IPR033865">
    <property type="entry name" value="Ataxin-3"/>
</dbReference>
<keyword evidence="6 12" id="KW-0378">Hydrolase</keyword>
<evidence type="ECO:0000313" key="15">
    <source>
        <dbReference type="EMBL" id="KOS16517.1"/>
    </source>
</evidence>
<protein>
    <recommendedName>
        <fullName evidence="3">ubiquitinyl hydrolase 1</fullName>
        <ecNumber evidence="3">3.4.19.12</ecNumber>
    </recommendedName>
</protein>
<evidence type="ECO:0000256" key="11">
    <source>
        <dbReference type="PIRSR" id="PIRSR633865-1"/>
    </source>
</evidence>
<dbReference type="GO" id="GO:0004843">
    <property type="term" value="F:cysteine-type deubiquitinase activity"/>
    <property type="evidence" value="ECO:0007669"/>
    <property type="project" value="UniProtKB-EC"/>
</dbReference>
<dbReference type="GO" id="GO:0016579">
    <property type="term" value="P:protein deubiquitination"/>
    <property type="evidence" value="ECO:0007669"/>
    <property type="project" value="InterPro"/>
</dbReference>
<reference evidence="15 16" key="1">
    <citation type="submission" date="2015-07" db="EMBL/GenBank/DDBJ databases">
        <title>Draft Genome Sequence of Malassezia furfur CBS1878 and Malassezia pachydermatis CBS1879.</title>
        <authorList>
            <person name="Triana S."/>
            <person name="Ohm R."/>
            <person name="Gonzalez A."/>
            <person name="DeCock H."/>
            <person name="Restrepo S."/>
            <person name="Celis A."/>
        </authorList>
    </citation>
    <scope>NUCLEOTIDE SEQUENCE [LARGE SCALE GENOMIC DNA]</scope>
    <source>
        <strain evidence="15 16">CBS 1879</strain>
    </source>
</reference>
<feature type="domain" description="Josephin" evidence="14">
    <location>
        <begin position="7"/>
        <end position="186"/>
    </location>
</feature>
<dbReference type="PANTHER" id="PTHR14159">
    <property type="entry name" value="ATAXIN-3-RELATED"/>
    <property type="match status" value="1"/>
</dbReference>
<dbReference type="Proteomes" id="UP000037751">
    <property type="component" value="Unassembled WGS sequence"/>
</dbReference>
<dbReference type="EC" id="3.4.19.12" evidence="3"/>
<evidence type="ECO:0000256" key="5">
    <source>
        <dbReference type="ARBA" id="ARBA00022786"/>
    </source>
</evidence>
<dbReference type="GO" id="GO:0006508">
    <property type="term" value="P:proteolysis"/>
    <property type="evidence" value="ECO:0007669"/>
    <property type="project" value="UniProtKB-KW"/>
</dbReference>
<evidence type="ECO:0000256" key="8">
    <source>
        <dbReference type="ARBA" id="ARBA00023015"/>
    </source>
</evidence>
<dbReference type="Gene3D" id="1.10.287.10">
    <property type="entry name" value="S15/NS1, RNA-binding"/>
    <property type="match status" value="1"/>
</dbReference>
<dbReference type="Pfam" id="PF02809">
    <property type="entry name" value="UIM"/>
    <property type="match status" value="2"/>
</dbReference>
<feature type="active site" evidence="11 12">
    <location>
        <position position="140"/>
    </location>
</feature>
<dbReference type="SMART" id="SM01246">
    <property type="entry name" value="Josephin"/>
    <property type="match status" value="1"/>
</dbReference>
<feature type="region of interest" description="Disordered" evidence="13">
    <location>
        <begin position="217"/>
        <end position="285"/>
    </location>
</feature>
<sequence length="486" mass="55443">MRRQELVKHVYFEKQDVGSMMCAQHALNAILQGHYFDPVQLSQIAKEIQDYEQDELCMPNELNGLSEANHMDESGYFSVEVIDRALKAWDMNLVRWRDCSELRSRYAHPEREFAFLLNLGNHWFALRGFGHTQRQWFNLNSFFTEPQWLGEMYLSTFLQQAEHENYTIFAIQPQDGSAPPDTIADDMADVQTPVMAPTQFVDDEDDKDLQAAIRASLEEHTQPSTTLEFSSARDLPHGQRRARGDLSSPGSSVEEQESLFTALDLPPSGYRSRRRAKARQTDDIETSHMVIRGQGSRRKSATGTSKIEDDELWLASSKRKSPFLHPTLSTAFTDEDNGNDDVDSIEEEMDGDSDVEWMPSPPTMQTAVPNIRDEDEEQLQAVIAASLGQEYHVSDRILQRTNRVFSQRTEPETVPEDVERIRRMRESQSNAFQASPPPSSGATEVPMAPTACEEDNEEVDEEVHDTELDHALTAEELRRRRLARFG</sequence>
<evidence type="ECO:0000256" key="2">
    <source>
        <dbReference type="ARBA" id="ARBA00004123"/>
    </source>
</evidence>
<dbReference type="RefSeq" id="XP_017994149.1">
    <property type="nucleotide sequence ID" value="XM_018137478.1"/>
</dbReference>
<feature type="compositionally biased region" description="Acidic residues" evidence="13">
    <location>
        <begin position="452"/>
        <end position="464"/>
    </location>
</feature>
<keyword evidence="10" id="KW-0539">Nucleus</keyword>
<dbReference type="PROSITE" id="PS50957">
    <property type="entry name" value="JOSEPHIN"/>
    <property type="match status" value="1"/>
</dbReference>
<feature type="active site" description="Nucleophile" evidence="11">
    <location>
        <position position="22"/>
    </location>
</feature>
<evidence type="ECO:0000256" key="7">
    <source>
        <dbReference type="ARBA" id="ARBA00022807"/>
    </source>
</evidence>
<dbReference type="Gene3D" id="3.90.70.40">
    <property type="match status" value="1"/>
</dbReference>
<dbReference type="GO" id="GO:0005634">
    <property type="term" value="C:nucleus"/>
    <property type="evidence" value="ECO:0007669"/>
    <property type="project" value="UniProtKB-SubCell"/>
</dbReference>
<feature type="active site" evidence="12">
    <location>
        <position position="122"/>
    </location>
</feature>
<proteinExistence type="predicted"/>
<keyword evidence="8" id="KW-0805">Transcription regulation</keyword>
<evidence type="ECO:0000256" key="13">
    <source>
        <dbReference type="SAM" id="MobiDB-lite"/>
    </source>
</evidence>
<evidence type="ECO:0000313" key="16">
    <source>
        <dbReference type="Proteomes" id="UP000037751"/>
    </source>
</evidence>
<name>A0A0M8MTM6_9BASI</name>
<keyword evidence="5" id="KW-0833">Ubl conjugation pathway</keyword>
<feature type="active site" evidence="12">
    <location>
        <position position="22"/>
    </location>
</feature>
<keyword evidence="4" id="KW-0645">Protease</keyword>
<comment type="catalytic activity">
    <reaction evidence="1">
        <text>Thiol-dependent hydrolysis of ester, thioester, amide, peptide and isopeptide bonds formed by the C-terminal Gly of ubiquitin (a 76-residue protein attached to proteins as an intracellular targeting signal).</text>
        <dbReference type="EC" id="3.4.19.12"/>
    </reaction>
</comment>
<feature type="region of interest" description="Disordered" evidence="13">
    <location>
        <begin position="426"/>
        <end position="471"/>
    </location>
</feature>
<accession>A0A0M8MTM6</accession>
<dbReference type="VEuPathDB" id="FungiDB:Malapachy_2997"/>
<dbReference type="GeneID" id="28729354"/>
<dbReference type="PANTHER" id="PTHR14159:SF0">
    <property type="entry name" value="ATAXIN-3-RELATED"/>
    <property type="match status" value="1"/>
</dbReference>
<organism evidence="15 16">
    <name type="scientific">Malassezia pachydermatis</name>
    <dbReference type="NCBI Taxonomy" id="77020"/>
    <lineage>
        <taxon>Eukaryota</taxon>
        <taxon>Fungi</taxon>
        <taxon>Dikarya</taxon>
        <taxon>Basidiomycota</taxon>
        <taxon>Ustilaginomycotina</taxon>
        <taxon>Malasseziomycetes</taxon>
        <taxon>Malasseziales</taxon>
        <taxon>Malasseziaceae</taxon>
        <taxon>Malassezia</taxon>
    </lineage>
</organism>
<keyword evidence="9" id="KW-0804">Transcription</keyword>
<gene>
    <name evidence="15" type="ORF">Malapachy_2997</name>
</gene>
<dbReference type="Pfam" id="PF02099">
    <property type="entry name" value="Josephin"/>
    <property type="match status" value="1"/>
</dbReference>
<comment type="caution">
    <text evidence="15">The sequence shown here is derived from an EMBL/GenBank/DDBJ whole genome shotgun (WGS) entry which is preliminary data.</text>
</comment>
<keyword evidence="16" id="KW-1185">Reference proteome</keyword>
<dbReference type="SMART" id="SM00726">
    <property type="entry name" value="UIM"/>
    <property type="match status" value="2"/>
</dbReference>
<evidence type="ECO:0000256" key="10">
    <source>
        <dbReference type="ARBA" id="ARBA00023242"/>
    </source>
</evidence>
<dbReference type="PROSITE" id="PS50330">
    <property type="entry name" value="UIM"/>
    <property type="match status" value="1"/>
</dbReference>
<evidence type="ECO:0000256" key="4">
    <source>
        <dbReference type="ARBA" id="ARBA00022670"/>
    </source>
</evidence>
<dbReference type="AlphaFoldDB" id="A0A0M8MTM6"/>